<dbReference type="InterPro" id="IPR036188">
    <property type="entry name" value="FAD/NAD-bd_sf"/>
</dbReference>
<organism evidence="4 5">
    <name type="scientific">Diaporthe helianthi</name>
    <dbReference type="NCBI Taxonomy" id="158607"/>
    <lineage>
        <taxon>Eukaryota</taxon>
        <taxon>Fungi</taxon>
        <taxon>Dikarya</taxon>
        <taxon>Ascomycota</taxon>
        <taxon>Pezizomycotina</taxon>
        <taxon>Sordariomycetes</taxon>
        <taxon>Sordariomycetidae</taxon>
        <taxon>Diaporthales</taxon>
        <taxon>Diaporthaceae</taxon>
        <taxon>Diaporthe</taxon>
    </lineage>
</organism>
<dbReference type="PANTHER" id="PTHR23023">
    <property type="entry name" value="DIMETHYLANILINE MONOOXYGENASE"/>
    <property type="match status" value="1"/>
</dbReference>
<keyword evidence="5" id="KW-1185">Reference proteome</keyword>
<evidence type="ECO:0000256" key="2">
    <source>
        <dbReference type="ARBA" id="ARBA00022827"/>
    </source>
</evidence>
<accession>A0A2P5HGP0</accession>
<keyword evidence="1" id="KW-0285">Flavoprotein</keyword>
<sequence length="579" mass="63886">MAESTYDMVVVGAGWFGLAAARAYIETHPDERIAVLESAESCGGTWSEARLYPGLKSNNMVGSYEYPDFPMSEDVYGVKEGSHIPGAVLHRYLTDFARKYGVLERIQFLTKVDNVEALRSHGPGSGNISGWRLTVTTNLARASEAVSSTPRQITTTKLILATGLTSTPNFPQYAGSEAFERPLFHVKDFCRRASEFKTAEKAVVVGGAKSAYDVAYALVQGGATVDLVIRPDGHGPVWIAPRLVTPLKRRLDTLLNTRCLTWFSPCPWGAEGGGAGVTRFLHGTRFGRFLVDSFWKVLQGDVLGAIGYDSHPELAKLKPWNSPFWIGSGLSILNYDTPLFDLVKEGKIRVHIDNIDHLELGRVVLSSGEVLDADGLVCSTGWRKESSIEFTGLDEVALGLPQALVEADRLKLNAKADSDVLTAFPRLKDQPQLRFQPKEADPLRYYRFIVPSTMVESRNLAFAGMVSTVSTAVCATVQAAWITAFLDGKLDRIAMTPDEATEEIMLHTQWGKWRYPCGYGASLPDFVFEGLPYANMLMRDMGLKTHRKPSWVKELLEPYTPPDFAGILDEWAQSHPVKA</sequence>
<proteinExistence type="predicted"/>
<dbReference type="Proteomes" id="UP000094444">
    <property type="component" value="Unassembled WGS sequence"/>
</dbReference>
<dbReference type="Pfam" id="PF13738">
    <property type="entry name" value="Pyr_redox_3"/>
    <property type="match status" value="1"/>
</dbReference>
<dbReference type="EMBL" id="MAVT02002322">
    <property type="protein sequence ID" value="POS69412.1"/>
    <property type="molecule type" value="Genomic_DNA"/>
</dbReference>
<dbReference type="SUPFAM" id="SSF51905">
    <property type="entry name" value="FAD/NAD(P)-binding domain"/>
    <property type="match status" value="2"/>
</dbReference>
<evidence type="ECO:0000256" key="3">
    <source>
        <dbReference type="ARBA" id="ARBA00023002"/>
    </source>
</evidence>
<evidence type="ECO:0000313" key="5">
    <source>
        <dbReference type="Proteomes" id="UP000094444"/>
    </source>
</evidence>
<comment type="caution">
    <text evidence="4">The sequence shown here is derived from an EMBL/GenBank/DDBJ whole genome shotgun (WGS) entry which is preliminary data.</text>
</comment>
<keyword evidence="2" id="KW-0274">FAD</keyword>
<dbReference type="Gene3D" id="3.50.50.60">
    <property type="entry name" value="FAD/NAD(P)-binding domain"/>
    <property type="match status" value="1"/>
</dbReference>
<gene>
    <name evidence="4" type="ORF">DHEL01_v212196</name>
</gene>
<dbReference type="GO" id="GO:0016491">
    <property type="term" value="F:oxidoreductase activity"/>
    <property type="evidence" value="ECO:0007669"/>
    <property type="project" value="UniProtKB-KW"/>
</dbReference>
<evidence type="ECO:0000313" key="4">
    <source>
        <dbReference type="EMBL" id="POS69412.1"/>
    </source>
</evidence>
<reference evidence="4" key="1">
    <citation type="submission" date="2017-09" db="EMBL/GenBank/DDBJ databases">
        <title>Polyketide synthases of a Diaporthe helianthi virulent isolate.</title>
        <authorList>
            <person name="Baroncelli R."/>
        </authorList>
    </citation>
    <scope>NUCLEOTIDE SEQUENCE [LARGE SCALE GENOMIC DNA]</scope>
    <source>
        <strain evidence="4">7/96</strain>
    </source>
</reference>
<name>A0A2P5HGP0_DIAHE</name>
<protein>
    <submittedName>
        <fullName evidence="4">Uncharacterized protein</fullName>
    </submittedName>
</protein>
<evidence type="ECO:0000256" key="1">
    <source>
        <dbReference type="ARBA" id="ARBA00022630"/>
    </source>
</evidence>
<dbReference type="InParanoid" id="A0A2P5HGP0"/>
<dbReference type="InterPro" id="IPR050346">
    <property type="entry name" value="FMO-like"/>
</dbReference>
<dbReference type="OrthoDB" id="2915840at2759"/>
<dbReference type="AlphaFoldDB" id="A0A2P5HGP0"/>
<keyword evidence="3" id="KW-0560">Oxidoreductase</keyword>
<dbReference type="Pfam" id="PF13450">
    <property type="entry name" value="NAD_binding_8"/>
    <property type="match status" value="1"/>
</dbReference>